<reference evidence="1" key="2">
    <citation type="submission" date="2015-06" db="UniProtKB">
        <authorList>
            <consortium name="EnsemblMetazoa"/>
        </authorList>
    </citation>
    <scope>IDENTIFICATION</scope>
</reference>
<dbReference type="AlphaFoldDB" id="T1H2T5"/>
<proteinExistence type="predicted"/>
<sequence length="53" mass="6376">MAKSPKRIVGKIRTVQFTEKTRKFNYVKLWLMVQTILVHIPIRTYLQICIFSH</sequence>
<evidence type="ECO:0000313" key="1">
    <source>
        <dbReference type="EnsemblMetazoa" id="MESCA010540-PA"/>
    </source>
</evidence>
<dbReference type="EnsemblMetazoa" id="MESCA010540-RA">
    <property type="protein sequence ID" value="MESCA010540-PA"/>
    <property type="gene ID" value="MESCA010540"/>
</dbReference>
<organism evidence="1 2">
    <name type="scientific">Megaselia scalaris</name>
    <name type="common">Humpbacked fly</name>
    <name type="synonym">Phora scalaris</name>
    <dbReference type="NCBI Taxonomy" id="36166"/>
    <lineage>
        <taxon>Eukaryota</taxon>
        <taxon>Metazoa</taxon>
        <taxon>Ecdysozoa</taxon>
        <taxon>Arthropoda</taxon>
        <taxon>Hexapoda</taxon>
        <taxon>Insecta</taxon>
        <taxon>Pterygota</taxon>
        <taxon>Neoptera</taxon>
        <taxon>Endopterygota</taxon>
        <taxon>Diptera</taxon>
        <taxon>Brachycera</taxon>
        <taxon>Muscomorpha</taxon>
        <taxon>Platypezoidea</taxon>
        <taxon>Phoridae</taxon>
        <taxon>Megaseliini</taxon>
        <taxon>Megaselia</taxon>
    </lineage>
</organism>
<name>T1H2T5_MEGSC</name>
<accession>T1H2T5</accession>
<dbReference type="EMBL" id="CAQQ02124781">
    <property type="status" value="NOT_ANNOTATED_CDS"/>
    <property type="molecule type" value="Genomic_DNA"/>
</dbReference>
<dbReference type="HOGENOM" id="CLU_3074721_0_0_1"/>
<dbReference type="Proteomes" id="UP000015102">
    <property type="component" value="Unassembled WGS sequence"/>
</dbReference>
<reference evidence="2" key="1">
    <citation type="submission" date="2013-02" db="EMBL/GenBank/DDBJ databases">
        <authorList>
            <person name="Hughes D."/>
        </authorList>
    </citation>
    <scope>NUCLEOTIDE SEQUENCE</scope>
    <source>
        <strain>Durham</strain>
        <strain evidence="2">NC isolate 2 -- Noor lab</strain>
    </source>
</reference>
<protein>
    <submittedName>
        <fullName evidence="1">Uncharacterized protein</fullName>
    </submittedName>
</protein>
<evidence type="ECO:0000313" key="2">
    <source>
        <dbReference type="Proteomes" id="UP000015102"/>
    </source>
</evidence>
<keyword evidence="2" id="KW-1185">Reference proteome</keyword>